<dbReference type="Gene3D" id="3.10.450.50">
    <property type="match status" value="1"/>
</dbReference>
<dbReference type="OrthoDB" id="9814022at2"/>
<comment type="caution">
    <text evidence="1">The sequence shown here is derived from an EMBL/GenBank/DDBJ whole genome shotgun (WGS) entry which is preliminary data.</text>
</comment>
<dbReference type="Proteomes" id="UP000447876">
    <property type="component" value="Unassembled WGS sequence"/>
</dbReference>
<sequence length="408" mass="47212">MRQKEIQRKQGIERGELNLEDYNEMLEQMNIQHAIIGEVTTSLPDILQDLTKVRLSSLASACNLPGRSKMKKQELIEALTAHMTDAEHLQSALLIVGGLEWQLFESLLRQPVLQNNLILIEHYWYLMNRGLVFTYFSEGQLYVVMPDEIRQAYAKLDHAKFHQQRASVQLVHEYILAMTHLYGVIEPDKVIEIYNAQNSEQLDQKRFKELLGELTSREQNYTMEDGFIVDGYLSLEDSQGELKELLAEVQGKPYFIPKREELLKYADEDYFEMTPQLTKLRAYVMKEISRDAEMIDYLIDDIQLACTMQATSGELIHEFERRGLKFQSMEQADTVIALMNDVYNHTRLWIHRGHTPSEMNRISGNVELRAAHRQLSPLNKSQVSVTKIGRNEPCPCGSGFKYKKCCGK</sequence>
<evidence type="ECO:0008006" key="3">
    <source>
        <dbReference type="Google" id="ProtNLM"/>
    </source>
</evidence>
<name>A0A7X3CLN7_9BACL</name>
<dbReference type="AlphaFoldDB" id="A0A7X3CLN7"/>
<dbReference type="PANTHER" id="PTHR33747:SF1">
    <property type="entry name" value="ADENYLATE CYCLASE-ASSOCIATED CAP C-TERMINAL DOMAIN-CONTAINING PROTEIN"/>
    <property type="match status" value="1"/>
</dbReference>
<accession>A0A7X3CLN7</accession>
<evidence type="ECO:0000313" key="1">
    <source>
        <dbReference type="EMBL" id="MUG44245.1"/>
    </source>
</evidence>
<reference evidence="1 2" key="1">
    <citation type="submission" date="2019-11" db="EMBL/GenBank/DDBJ databases">
        <title>Draft genome sequences of five Paenibacillus species of dairy origin.</title>
        <authorList>
            <person name="Olajide A.M."/>
            <person name="Chen S."/>
            <person name="Lapointe G."/>
        </authorList>
    </citation>
    <scope>NUCLEOTIDE SEQUENCE [LARGE SCALE GENOMIC DNA]</scope>
    <source>
        <strain evidence="1 2">12CR55</strain>
    </source>
</reference>
<protein>
    <recommendedName>
        <fullName evidence="3">Rho termination factor N-terminal domain-containing protein</fullName>
    </recommendedName>
</protein>
<gene>
    <name evidence="1" type="ORF">GNP95_04430</name>
</gene>
<proteinExistence type="predicted"/>
<organism evidence="1 2">
    <name type="scientific">Paenibacillus woosongensis</name>
    <dbReference type="NCBI Taxonomy" id="307580"/>
    <lineage>
        <taxon>Bacteria</taxon>
        <taxon>Bacillati</taxon>
        <taxon>Bacillota</taxon>
        <taxon>Bacilli</taxon>
        <taxon>Bacillales</taxon>
        <taxon>Paenibacillaceae</taxon>
        <taxon>Paenibacillus</taxon>
    </lineage>
</organism>
<dbReference type="PANTHER" id="PTHR33747">
    <property type="entry name" value="UPF0225 PROTEIN SCO1677"/>
    <property type="match status" value="1"/>
</dbReference>
<dbReference type="InterPro" id="IPR004027">
    <property type="entry name" value="SEC_C_motif"/>
</dbReference>
<dbReference type="SUPFAM" id="SSF103642">
    <property type="entry name" value="Sec-C motif"/>
    <property type="match status" value="1"/>
</dbReference>
<evidence type="ECO:0000313" key="2">
    <source>
        <dbReference type="Proteomes" id="UP000447876"/>
    </source>
</evidence>
<dbReference type="EMBL" id="WNZW01000001">
    <property type="protein sequence ID" value="MUG44245.1"/>
    <property type="molecule type" value="Genomic_DNA"/>
</dbReference>
<dbReference type="Pfam" id="PF02810">
    <property type="entry name" value="SEC-C"/>
    <property type="match status" value="1"/>
</dbReference>